<dbReference type="AlphaFoldDB" id="A0A151IQK4"/>
<name>A0A151IQK4_9HYME</name>
<evidence type="ECO:0000256" key="1">
    <source>
        <dbReference type="SAM" id="MobiDB-lite"/>
    </source>
</evidence>
<evidence type="ECO:0000313" key="3">
    <source>
        <dbReference type="Proteomes" id="UP000078542"/>
    </source>
</evidence>
<feature type="region of interest" description="Disordered" evidence="1">
    <location>
        <begin position="31"/>
        <end position="129"/>
    </location>
</feature>
<dbReference type="Proteomes" id="UP000078542">
    <property type="component" value="Unassembled WGS sequence"/>
</dbReference>
<accession>A0A151IQK4</accession>
<feature type="compositionally biased region" description="Basic and acidic residues" evidence="1">
    <location>
        <begin position="101"/>
        <end position="129"/>
    </location>
</feature>
<dbReference type="EMBL" id="KQ976778">
    <property type="protein sequence ID" value="KYN08428.1"/>
    <property type="molecule type" value="Genomic_DNA"/>
</dbReference>
<evidence type="ECO:0000313" key="2">
    <source>
        <dbReference type="EMBL" id="KYN08428.1"/>
    </source>
</evidence>
<organism evidence="2 3">
    <name type="scientific">Cyphomyrmex costatus</name>
    <dbReference type="NCBI Taxonomy" id="456900"/>
    <lineage>
        <taxon>Eukaryota</taxon>
        <taxon>Metazoa</taxon>
        <taxon>Ecdysozoa</taxon>
        <taxon>Arthropoda</taxon>
        <taxon>Hexapoda</taxon>
        <taxon>Insecta</taxon>
        <taxon>Pterygota</taxon>
        <taxon>Neoptera</taxon>
        <taxon>Endopterygota</taxon>
        <taxon>Hymenoptera</taxon>
        <taxon>Apocrita</taxon>
        <taxon>Aculeata</taxon>
        <taxon>Formicoidea</taxon>
        <taxon>Formicidae</taxon>
        <taxon>Myrmicinae</taxon>
        <taxon>Cyphomyrmex</taxon>
    </lineage>
</organism>
<feature type="compositionally biased region" description="Basic and acidic residues" evidence="1">
    <location>
        <begin position="31"/>
        <end position="76"/>
    </location>
</feature>
<keyword evidence="3" id="KW-1185">Reference proteome</keyword>
<gene>
    <name evidence="2" type="ORF">ALC62_00595</name>
</gene>
<proteinExistence type="predicted"/>
<sequence length="356" mass="42001">MTERSERKGEREETCLATLEARESRVKEWIESGEKWGEGASGKERILELKQERTTEKGRRGRPTKTESLGRGRRDSSGSILSLLSKRERGSDSDSGEEGDGEAKHSTKRAKADKESKAEDSANKEMEMEKLEEIMRKQKEDIIREMKGILIMQREEMVKELKKEFMEEVRKEVKKEMNKEIEKIREEEMNARKSLEGEIEKMRKTLEESEKRRLDKERRERRMNFVVRGEKVGERRVIDAVNGVFEKMGVKDKGIKVKEAFQLKSREGDSVILVKLSSVDEKRMVMENKNKLRGTNVFVDDDMTKSERDRQSAMRKWAKIEREKGMNVKIGFGRAWMNEKEYEWNEERKWMNEKNF</sequence>
<protein>
    <submittedName>
        <fullName evidence="2">Uncharacterized protein</fullName>
    </submittedName>
</protein>
<reference evidence="2 3" key="1">
    <citation type="submission" date="2016-03" db="EMBL/GenBank/DDBJ databases">
        <title>Cyphomyrmex costatus WGS genome.</title>
        <authorList>
            <person name="Nygaard S."/>
            <person name="Hu H."/>
            <person name="Boomsma J."/>
            <person name="Zhang G."/>
        </authorList>
    </citation>
    <scope>NUCLEOTIDE SEQUENCE [LARGE SCALE GENOMIC DNA]</scope>
    <source>
        <strain evidence="2">MS0001</strain>
        <tissue evidence="2">Whole body</tissue>
    </source>
</reference>